<evidence type="ECO:0000313" key="2">
    <source>
        <dbReference type="EMBL" id="SUB01653.1"/>
    </source>
</evidence>
<keyword evidence="1" id="KW-1133">Transmembrane helix</keyword>
<dbReference type="EMBL" id="UGSK01000001">
    <property type="protein sequence ID" value="SUB01653.1"/>
    <property type="molecule type" value="Genomic_DNA"/>
</dbReference>
<keyword evidence="1" id="KW-0472">Membrane</keyword>
<dbReference type="RefSeq" id="WP_019964622.1">
    <property type="nucleotide sequence ID" value="NZ_UGSK01000001.1"/>
</dbReference>
<dbReference type="AlphaFoldDB" id="A0A378ZXE1"/>
<accession>A0A378ZXE1</accession>
<organism evidence="2 3">
    <name type="scientific">Pannonibacter phragmitetus</name>
    <dbReference type="NCBI Taxonomy" id="121719"/>
    <lineage>
        <taxon>Bacteria</taxon>
        <taxon>Pseudomonadati</taxon>
        <taxon>Pseudomonadota</taxon>
        <taxon>Alphaproteobacteria</taxon>
        <taxon>Hyphomicrobiales</taxon>
        <taxon>Stappiaceae</taxon>
        <taxon>Pannonibacter</taxon>
    </lineage>
</organism>
<dbReference type="NCBIfam" id="NF041637">
    <property type="entry name" value="FGAM_small_mem"/>
    <property type="match status" value="1"/>
</dbReference>
<dbReference type="InterPro" id="IPR048140">
    <property type="entry name" value="FGAM_small_mem"/>
</dbReference>
<protein>
    <submittedName>
        <fullName evidence="2">Uncharacterized protein</fullName>
    </submittedName>
</protein>
<proteinExistence type="predicted"/>
<evidence type="ECO:0000256" key="1">
    <source>
        <dbReference type="SAM" id="Phobius"/>
    </source>
</evidence>
<keyword evidence="1" id="KW-0812">Transmembrane</keyword>
<evidence type="ECO:0000313" key="3">
    <source>
        <dbReference type="Proteomes" id="UP000255000"/>
    </source>
</evidence>
<dbReference type="Proteomes" id="UP000255000">
    <property type="component" value="Unassembled WGS sequence"/>
</dbReference>
<sequence>MDPDAKRAIRFLLIKAAIFILLPAGLSLLAVLFLLKS</sequence>
<gene>
    <name evidence="2" type="ORF">NCTC13350_02597</name>
</gene>
<reference evidence="2 3" key="1">
    <citation type="submission" date="2018-06" db="EMBL/GenBank/DDBJ databases">
        <authorList>
            <consortium name="Pathogen Informatics"/>
            <person name="Doyle S."/>
        </authorList>
    </citation>
    <scope>NUCLEOTIDE SEQUENCE [LARGE SCALE GENOMIC DNA]</scope>
    <source>
        <strain evidence="2 3">NCTC13350</strain>
    </source>
</reference>
<feature type="transmembrane region" description="Helical" evidence="1">
    <location>
        <begin position="12"/>
        <end position="35"/>
    </location>
</feature>
<name>A0A378ZXE1_9HYPH</name>